<protein>
    <submittedName>
        <fullName evidence="3">Zinc finger MYM-type protein 1-like</fullName>
    </submittedName>
</protein>
<dbReference type="InterPro" id="IPR008906">
    <property type="entry name" value="HATC_C_dom"/>
</dbReference>
<reference evidence="3 4" key="1">
    <citation type="submission" date="2019-08" db="EMBL/GenBank/DDBJ databases">
        <title>Whole genome of Aphis craccivora.</title>
        <authorList>
            <person name="Voronova N.V."/>
            <person name="Shulinski R.S."/>
            <person name="Bandarenka Y.V."/>
            <person name="Zhorov D.G."/>
            <person name="Warner D."/>
        </authorList>
    </citation>
    <scope>NUCLEOTIDE SEQUENCE [LARGE SCALE GENOMIC DNA]</scope>
    <source>
        <strain evidence="3">180601</strain>
        <tissue evidence="3">Whole Body</tissue>
    </source>
</reference>
<dbReference type="Pfam" id="PF05699">
    <property type="entry name" value="Dimer_Tnp_hAT"/>
    <property type="match status" value="1"/>
</dbReference>
<organism evidence="3 4">
    <name type="scientific">Aphis craccivora</name>
    <name type="common">Cowpea aphid</name>
    <dbReference type="NCBI Taxonomy" id="307492"/>
    <lineage>
        <taxon>Eukaryota</taxon>
        <taxon>Metazoa</taxon>
        <taxon>Ecdysozoa</taxon>
        <taxon>Arthropoda</taxon>
        <taxon>Hexapoda</taxon>
        <taxon>Insecta</taxon>
        <taxon>Pterygota</taxon>
        <taxon>Neoptera</taxon>
        <taxon>Paraneoptera</taxon>
        <taxon>Hemiptera</taxon>
        <taxon>Sternorrhyncha</taxon>
        <taxon>Aphidomorpha</taxon>
        <taxon>Aphidoidea</taxon>
        <taxon>Aphididae</taxon>
        <taxon>Aphidini</taxon>
        <taxon>Aphis</taxon>
        <taxon>Aphis</taxon>
    </lineage>
</organism>
<accession>A0A6G0VUQ7</accession>
<dbReference type="InterPro" id="IPR006580">
    <property type="entry name" value="Znf_TTF"/>
</dbReference>
<feature type="domain" description="TTF-type" evidence="2">
    <location>
        <begin position="117"/>
        <end position="211"/>
    </location>
</feature>
<feature type="region of interest" description="Disordered" evidence="1">
    <location>
        <begin position="1"/>
        <end position="31"/>
    </location>
</feature>
<dbReference type="GO" id="GO:0046983">
    <property type="term" value="F:protein dimerization activity"/>
    <property type="evidence" value="ECO:0007669"/>
    <property type="project" value="InterPro"/>
</dbReference>
<dbReference type="InterPro" id="IPR012337">
    <property type="entry name" value="RNaseH-like_sf"/>
</dbReference>
<dbReference type="PANTHER" id="PTHR45749">
    <property type="match status" value="1"/>
</dbReference>
<name>A0A6G0VUQ7_APHCR</name>
<dbReference type="OrthoDB" id="6581673at2759"/>
<keyword evidence="4" id="KW-1185">Reference proteome</keyword>
<comment type="caution">
    <text evidence="3">The sequence shown here is derived from an EMBL/GenBank/DDBJ whole genome shotgun (WGS) entry which is preliminary data.</text>
</comment>
<dbReference type="EMBL" id="VUJU01011913">
    <property type="protein sequence ID" value="KAF0709429.1"/>
    <property type="molecule type" value="Genomic_DNA"/>
</dbReference>
<evidence type="ECO:0000313" key="3">
    <source>
        <dbReference type="EMBL" id="KAF0709429.1"/>
    </source>
</evidence>
<sequence>AQKTKKGQSSLLSYFSTDPPSKKKRFEDKAPEGVLEHELELNVEDVSGSSSVQSTATTKHIAPIDEIQGPSCSSSSTGQLEIGLINKRDPAHGPSMAKVCLGEGSFQPRDFNFPKTGGRKFRPEWYEIFSWLEYSLLTDKAFCFVCRSFYNSEGKNNAEDVFTLIGFSKWKKAVKVFEKHEKSNSHQSNNIKLNCLKEANKNGTIIEKVNQKYSEEVQENRLYLEALCESLIFCGRQSIALRGHDESTDSKNRATFQNELLSIIGEQIQCQIAKEVKEAKVFAIIADETQDIAKHEQVAKVHESFVGFYRAKRTDGKTLANELKNVLISMDLNIKNLRAQYYDGASNMRGPYKGVAAIIMQEAPMAMYIHCNAHILNLCIVSCCTRVPSIRNTFFVLQSLYNFIEKSTKRHAIFENIKKSFQSYSGRTSTLKSLSDTRWACRVEAVRSLLDNFDTTLTTLREISDTDPDSGGQANALLKNLEDFNFVFDLLLLRRVLAQSDILSKTLQSSSVTYEIVKSVKNGTLEVLKSFRTDEFFSKLFNHSIEIADKCGFRAAQLPRQGKVPSKIGGGSKAPFESVEQYYKISIVWPVIDILSDQIEARLQENNLDILNNLSKVLGGTDEDTDSVKCFYKMEESRNKTIQERADVFVQKSLKSVFPMLFELFRLFFTIPMNSASCERSFSCLRRLKTYTRNKIGQERLSSLALLAIERSIGVNISKVIDDFNLSQKRRLNFV</sequence>
<evidence type="ECO:0000313" key="4">
    <source>
        <dbReference type="Proteomes" id="UP000478052"/>
    </source>
</evidence>
<dbReference type="AlphaFoldDB" id="A0A6G0VUQ7"/>
<proteinExistence type="predicted"/>
<dbReference type="PANTHER" id="PTHR45749:SF21">
    <property type="entry name" value="DUF4371 DOMAIN-CONTAINING PROTEIN"/>
    <property type="match status" value="1"/>
</dbReference>
<evidence type="ECO:0000256" key="1">
    <source>
        <dbReference type="SAM" id="MobiDB-lite"/>
    </source>
</evidence>
<dbReference type="SMART" id="SM00597">
    <property type="entry name" value="ZnF_TTF"/>
    <property type="match status" value="1"/>
</dbReference>
<dbReference type="Proteomes" id="UP000478052">
    <property type="component" value="Unassembled WGS sequence"/>
</dbReference>
<evidence type="ECO:0000259" key="2">
    <source>
        <dbReference type="SMART" id="SM00597"/>
    </source>
</evidence>
<gene>
    <name evidence="3" type="ORF">FWK35_00035778</name>
</gene>
<dbReference type="SUPFAM" id="SSF53098">
    <property type="entry name" value="Ribonuclease H-like"/>
    <property type="match status" value="1"/>
</dbReference>
<feature type="non-terminal residue" evidence="3">
    <location>
        <position position="1"/>
    </location>
</feature>
<feature type="compositionally biased region" description="Polar residues" evidence="1">
    <location>
        <begin position="7"/>
        <end position="19"/>
    </location>
</feature>